<dbReference type="PANTHER" id="PTHR32305:SF15">
    <property type="entry name" value="PROTEIN RHSA-RELATED"/>
    <property type="match status" value="1"/>
</dbReference>
<dbReference type="Proteomes" id="UP000283650">
    <property type="component" value="Unassembled WGS sequence"/>
</dbReference>
<accession>A0A423MZN6</accession>
<dbReference type="NCBIfam" id="TIGR03696">
    <property type="entry name" value="Rhs_assc_core"/>
    <property type="match status" value="1"/>
</dbReference>
<comment type="caution">
    <text evidence="1">The sequence shown here is derived from an EMBL/GenBank/DDBJ whole genome shotgun (WGS) entry which is preliminary data.</text>
</comment>
<dbReference type="PANTHER" id="PTHR32305">
    <property type="match status" value="1"/>
</dbReference>
<dbReference type="InterPro" id="IPR022385">
    <property type="entry name" value="Rhs_assc_core"/>
</dbReference>
<organism evidence="1 2">
    <name type="scientific">Pseudomonas fluorescens</name>
    <dbReference type="NCBI Taxonomy" id="294"/>
    <lineage>
        <taxon>Bacteria</taxon>
        <taxon>Pseudomonadati</taxon>
        <taxon>Pseudomonadota</taxon>
        <taxon>Gammaproteobacteria</taxon>
        <taxon>Pseudomonadales</taxon>
        <taxon>Pseudomonadaceae</taxon>
        <taxon>Pseudomonas</taxon>
    </lineage>
</organism>
<proteinExistence type="predicted"/>
<dbReference type="EMBL" id="MOBY01000014">
    <property type="protein sequence ID" value="RON91076.1"/>
    <property type="molecule type" value="Genomic_DNA"/>
</dbReference>
<sequence>MHAYTPTVSVTDPRRLNIATVSYCRDTHAAVVEARIYRQRYDAVARLTDVYDPRLHALQAREPNAAPNMKLRSSLTGALLGSECVDGTSQLTLPGAAGQRLIDWDGLLTQTQTRYDLMLRPVSAIEQTCGGNARNSTFFTYGDSTPATAGRNQCGRVVRLDDSAGTEFFPHYALSGVPIARVQHFLDQLDEPDWPETEPQRDLLHETGHGAATHFSLNALGEVISQQDAMGNLKRLQLNIAGQLKQISLKIAGDTQDHLLLLDIQYNPDNQIVRQVAANGVISQNLYDPQNGRLEQISAETFARPNLQKLVYRYDPVGNILSIQDMAQRTRFFRNQKIEPLSTFTYDSLYQLISATGWQRSNTSNGPAAPVFTSPPDSAQLENYCETYTYDAAGNLTMLVHNAVSQSWTQRTAISRYSNRGLEQSDDGTLPDEPEIAAAFDANGNRKTLQPGQLLQWNAGRRLSQVDQVIRQHAASDCERYVYNGAGQRKRKVRLVYMEGIAQRHQTRYLPELEIRESPDEALHVISVQAGRCAVEVLHWPGKGVAANQYHYSFSNHLGSSMLVLDRQGDTVSEEHYFPYGGTSWWAGPDQVQASYKTRRYAGQERDATGLYYYGQRFYAPWLMRWISPDPAGIADGLNLFLMVRGNPVRFVDRQGLAGVDTARAAGATAAREFFSAAVGSAVQAAFVGFLPAANTAVTIGGAVAGAISGGISGYAGSNWAQSSMSIDDPGSWGPLAAKIGGAALGAALGAAPSLLGILDPRGNTAAANQIGGAFGTVFREMSAQYLANVGQSNPSIGRVDLATGAASVGAAGLAAGATGFAGSVLLGTDVTGNVLQSILSVSAVTATSAAGASVVRGMRGTPARPSNNSDPTFNPDNALIGFSTRHFFMSLGQIANLAVAQIPGYDALDVHTRTAVNRAVMSAVGDIRSTFVTIATPGLSAELGRTSWDLERNQVGADIRRESPPISSNADFDPAATEVLHFVSETGPGQRKYSRSQLNF</sequence>
<evidence type="ECO:0000313" key="1">
    <source>
        <dbReference type="EMBL" id="RON91076.1"/>
    </source>
</evidence>
<dbReference type="Gene3D" id="2.180.10.10">
    <property type="entry name" value="RHS repeat-associated core"/>
    <property type="match status" value="1"/>
</dbReference>
<protein>
    <submittedName>
        <fullName evidence="1">Type IV secretion protein Rhs</fullName>
    </submittedName>
</protein>
<dbReference type="RefSeq" id="WP_123376380.1">
    <property type="nucleotide sequence ID" value="NZ_MOBY01000014.1"/>
</dbReference>
<name>A0A423MZN6_PSEFL</name>
<dbReference type="AlphaFoldDB" id="A0A423MZN6"/>
<evidence type="ECO:0000313" key="2">
    <source>
        <dbReference type="Proteomes" id="UP000283650"/>
    </source>
</evidence>
<reference evidence="1 2" key="1">
    <citation type="submission" date="2016-10" db="EMBL/GenBank/DDBJ databases">
        <title>Comparative genome analysis of multiple Pseudomonas spp. focuses on biocontrol and plant growth promoting traits.</title>
        <authorList>
            <person name="Tao X.-Y."/>
            <person name="Taylor C.G."/>
        </authorList>
    </citation>
    <scope>NUCLEOTIDE SEQUENCE [LARGE SCALE GENOMIC DNA]</scope>
    <source>
        <strain evidence="1 2">2F9</strain>
    </source>
</reference>
<dbReference type="InterPro" id="IPR050708">
    <property type="entry name" value="T6SS_VgrG/RHS"/>
</dbReference>
<gene>
    <name evidence="1" type="ORF">BK672_21325</name>
</gene>